<keyword evidence="3" id="KW-1185">Reference proteome</keyword>
<feature type="compositionally biased region" description="Basic and acidic residues" evidence="1">
    <location>
        <begin position="40"/>
        <end position="49"/>
    </location>
</feature>
<proteinExistence type="predicted"/>
<feature type="compositionally biased region" description="Polar residues" evidence="1">
    <location>
        <begin position="116"/>
        <end position="125"/>
    </location>
</feature>
<organism evidence="2 3">
    <name type="scientific">Streptomyces azureus</name>
    <dbReference type="NCBI Taxonomy" id="146537"/>
    <lineage>
        <taxon>Bacteria</taxon>
        <taxon>Bacillati</taxon>
        <taxon>Actinomycetota</taxon>
        <taxon>Actinomycetes</taxon>
        <taxon>Kitasatosporales</taxon>
        <taxon>Streptomycetaceae</taxon>
        <taxon>Streptomyces</taxon>
    </lineage>
</organism>
<evidence type="ECO:0000256" key="1">
    <source>
        <dbReference type="SAM" id="MobiDB-lite"/>
    </source>
</evidence>
<feature type="region of interest" description="Disordered" evidence="1">
    <location>
        <begin position="40"/>
        <end position="135"/>
    </location>
</feature>
<sequence>MPAFPRTKTQLGRVLCKSAVGRRPVAYTYTRWYRDRVALRDPERAEKMRPLSALQRRQMQQRRTCTDCGEVFPTPGEGQDASHSPRSSASSFRASYPANAGCEHWSPRRRGCRITSGPQHWTPSGRSPRELGRGS</sequence>
<name>A0A0K8PKK4_STRAJ</name>
<evidence type="ECO:0000313" key="2">
    <source>
        <dbReference type="EMBL" id="GAP48293.1"/>
    </source>
</evidence>
<dbReference type="EMBL" id="DF968255">
    <property type="protein sequence ID" value="GAP48293.1"/>
    <property type="molecule type" value="Genomic_DNA"/>
</dbReference>
<reference evidence="2" key="1">
    <citation type="journal article" date="2015" name="Genome Announc.">
        <title>Draft Genome Sequence of Thiostrepton-Producing Streptomyces azureus ATCC 14921.</title>
        <authorList>
            <person name="Sakihara K."/>
            <person name="Maeda J."/>
            <person name="Tashiro K."/>
            <person name="Fujino Y."/>
            <person name="Kuhara S."/>
            <person name="Ohshima T."/>
            <person name="Ogata S."/>
            <person name="Doi K."/>
        </authorList>
    </citation>
    <scope>NUCLEOTIDE SEQUENCE [LARGE SCALE GENOMIC DNA]</scope>
    <source>
        <strain evidence="2">ATCC14921</strain>
    </source>
</reference>
<gene>
    <name evidence="2" type="ORF">SAZU_3120</name>
</gene>
<evidence type="ECO:0000313" key="3">
    <source>
        <dbReference type="Proteomes" id="UP000053859"/>
    </source>
</evidence>
<feature type="compositionally biased region" description="Low complexity" evidence="1">
    <location>
        <begin position="81"/>
        <end position="98"/>
    </location>
</feature>
<protein>
    <submittedName>
        <fullName evidence="2">Uncharacterized protein</fullName>
    </submittedName>
</protein>
<dbReference type="PATRIC" id="fig|146537.3.peg.3302"/>
<dbReference type="Proteomes" id="UP000053859">
    <property type="component" value="Unassembled WGS sequence"/>
</dbReference>
<dbReference type="AlphaFoldDB" id="A0A0K8PKK4"/>
<accession>A0A0K8PKK4</accession>